<dbReference type="GO" id="GO:0004038">
    <property type="term" value="F:allantoinase activity"/>
    <property type="evidence" value="ECO:0007669"/>
    <property type="project" value="UniProtKB-EC"/>
</dbReference>
<dbReference type="Proteomes" id="UP000520011">
    <property type="component" value="Unassembled WGS sequence"/>
</dbReference>
<accession>A0A7W8IRF5</accession>
<dbReference type="RefSeq" id="WP_183254882.1">
    <property type="nucleotide sequence ID" value="NZ_JACHEP010000015.1"/>
</dbReference>
<dbReference type="AlphaFoldDB" id="A0A7W8IRF5"/>
<dbReference type="PANTHER" id="PTHR43668:SF4">
    <property type="entry name" value="ALLANTOINASE"/>
    <property type="match status" value="1"/>
</dbReference>
<proteinExistence type="inferred from homology"/>
<dbReference type="GO" id="GO:0008270">
    <property type="term" value="F:zinc ion binding"/>
    <property type="evidence" value="ECO:0007669"/>
    <property type="project" value="InterPro"/>
</dbReference>
<evidence type="ECO:0000256" key="2">
    <source>
        <dbReference type="ARBA" id="ARBA00002368"/>
    </source>
</evidence>
<dbReference type="PANTHER" id="PTHR43668">
    <property type="entry name" value="ALLANTOINASE"/>
    <property type="match status" value="1"/>
</dbReference>
<keyword evidence="8" id="KW-0862">Zinc</keyword>
<dbReference type="GO" id="GO:0000256">
    <property type="term" value="P:allantoin catabolic process"/>
    <property type="evidence" value="ECO:0007669"/>
    <property type="project" value="InterPro"/>
</dbReference>
<protein>
    <submittedName>
        <fullName evidence="10">Allantoinase</fullName>
        <ecNumber evidence="10">3.5.2.5</ecNumber>
    </submittedName>
</protein>
<dbReference type="InterPro" id="IPR011059">
    <property type="entry name" value="Metal-dep_hydrolase_composite"/>
</dbReference>
<dbReference type="NCBIfam" id="TIGR03178">
    <property type="entry name" value="allantoinase"/>
    <property type="match status" value="1"/>
</dbReference>
<evidence type="ECO:0000256" key="6">
    <source>
        <dbReference type="ARBA" id="ARBA00022723"/>
    </source>
</evidence>
<dbReference type="InterPro" id="IPR002195">
    <property type="entry name" value="Dihydroorotase_CS"/>
</dbReference>
<sequence>MEYDVIIKNGNAVFDDDVKRVSIAIKDGVIMEISDQIDTEANVVWNAEGQYVFPGMIDVHVHFNEPGREDWEGFTTGSYMLAAGGCTTYFDMPLNGIPSTIDVPSLIEKAKIGETKSFIDFGLWGGLVPGNEQDLAPLAENGVVGFKAFLSPSGNKEFEAVNDYTLLQGMKIIAGLKKILALHAEDGPMVQFLQREKEQSGLYSPDDYLQSRPVAAEWLAVRKAIAYAEITGCSLHFVHISSQEAVEEIQDAKKRGLDVTLETCPHYLLFHHEHVRGMGAVAKCAPPLREPFQQKKLIDLLLADQFDFVSSDHSPSPLELKKNLSNNFFQVWGGISGGQFTLMAVIELALKYNIPFPKMIKWTSERPAKRFGLYPKKGNIAKGADADLVIISLKESYTVKEESLYSKHKHSIYLNHTFPCKIMATFNRGKLIYNEGKKIALFPAGRWVTGSVPSKV</sequence>
<dbReference type="Gene3D" id="3.20.20.140">
    <property type="entry name" value="Metal-dependent hydrolases"/>
    <property type="match status" value="1"/>
</dbReference>
<evidence type="ECO:0000256" key="3">
    <source>
        <dbReference type="ARBA" id="ARBA00008829"/>
    </source>
</evidence>
<dbReference type="InterPro" id="IPR050138">
    <property type="entry name" value="DHOase/Allantoinase_Hydrolase"/>
</dbReference>
<evidence type="ECO:0000256" key="8">
    <source>
        <dbReference type="ARBA" id="ARBA00022833"/>
    </source>
</evidence>
<comment type="caution">
    <text evidence="10">The sequence shown here is derived from an EMBL/GenBank/DDBJ whole genome shotgun (WGS) entry which is preliminary data.</text>
</comment>
<reference evidence="10 11" key="1">
    <citation type="submission" date="2020-08" db="EMBL/GenBank/DDBJ databases">
        <title>Genomic Encyclopedia of Type Strains, Phase IV (KMG-IV): sequencing the most valuable type-strain genomes for metagenomic binning, comparative biology and taxonomic classification.</title>
        <authorList>
            <person name="Goeker M."/>
        </authorList>
    </citation>
    <scope>NUCLEOTIDE SEQUENCE [LARGE SCALE GENOMIC DNA]</scope>
    <source>
        <strain evidence="10 11">DSM 16325</strain>
    </source>
</reference>
<dbReference type="GO" id="GO:0006145">
    <property type="term" value="P:purine nucleobase catabolic process"/>
    <property type="evidence" value="ECO:0007669"/>
    <property type="project" value="TreeGrafter"/>
</dbReference>
<dbReference type="GO" id="GO:0005737">
    <property type="term" value="C:cytoplasm"/>
    <property type="evidence" value="ECO:0007669"/>
    <property type="project" value="TreeGrafter"/>
</dbReference>
<evidence type="ECO:0000256" key="5">
    <source>
        <dbReference type="ARBA" id="ARBA00011881"/>
    </source>
</evidence>
<dbReference type="InterPro" id="IPR006680">
    <property type="entry name" value="Amidohydro-rel"/>
</dbReference>
<dbReference type="SUPFAM" id="SSF51338">
    <property type="entry name" value="Composite domain of metallo-dependent hydrolases"/>
    <property type="match status" value="1"/>
</dbReference>
<dbReference type="InterPro" id="IPR017593">
    <property type="entry name" value="Allantoinase"/>
</dbReference>
<evidence type="ECO:0000256" key="7">
    <source>
        <dbReference type="ARBA" id="ARBA00022801"/>
    </source>
</evidence>
<evidence type="ECO:0000256" key="1">
    <source>
        <dbReference type="ARBA" id="ARBA00001947"/>
    </source>
</evidence>
<evidence type="ECO:0000313" key="10">
    <source>
        <dbReference type="EMBL" id="MBB5325388.1"/>
    </source>
</evidence>
<keyword evidence="6" id="KW-0479">Metal-binding</keyword>
<evidence type="ECO:0000259" key="9">
    <source>
        <dbReference type="Pfam" id="PF01979"/>
    </source>
</evidence>
<comment type="similarity">
    <text evidence="4">Belongs to the metallo-dependent hydrolases superfamily. DHOase family. Class I DHOase subfamily.</text>
</comment>
<keyword evidence="11" id="KW-1185">Reference proteome</keyword>
<comment type="cofactor">
    <cofactor evidence="1">
        <name>Zn(2+)</name>
        <dbReference type="ChEBI" id="CHEBI:29105"/>
    </cofactor>
</comment>
<dbReference type="FunFam" id="3.20.20.140:FF:000174">
    <property type="entry name" value="Dihydropyrimidinase-related protein 2"/>
    <property type="match status" value="1"/>
</dbReference>
<dbReference type="SUPFAM" id="SSF51556">
    <property type="entry name" value="Metallo-dependent hydrolases"/>
    <property type="match status" value="1"/>
</dbReference>
<keyword evidence="7 10" id="KW-0378">Hydrolase</keyword>
<dbReference type="Pfam" id="PF01979">
    <property type="entry name" value="Amidohydro_1"/>
    <property type="match status" value="1"/>
</dbReference>
<dbReference type="PROSITE" id="PS00482">
    <property type="entry name" value="DIHYDROOROTASE_1"/>
    <property type="match status" value="1"/>
</dbReference>
<gene>
    <name evidence="10" type="ORF">HNQ34_002489</name>
</gene>
<feature type="domain" description="Amidohydrolase-related" evidence="9">
    <location>
        <begin position="51"/>
        <end position="397"/>
    </location>
</feature>
<name>A0A7W8IRF5_9BACL</name>
<dbReference type="GO" id="GO:0050897">
    <property type="term" value="F:cobalt ion binding"/>
    <property type="evidence" value="ECO:0007669"/>
    <property type="project" value="InterPro"/>
</dbReference>
<dbReference type="InterPro" id="IPR032466">
    <property type="entry name" value="Metal_Hydrolase"/>
</dbReference>
<evidence type="ECO:0000313" key="11">
    <source>
        <dbReference type="Proteomes" id="UP000520011"/>
    </source>
</evidence>
<comment type="subunit">
    <text evidence="5">Homotetramer.</text>
</comment>
<comment type="function">
    <text evidence="2">Catalyzes the reversible cyclization of carbamoyl aspartate to dihydroorotate.</text>
</comment>
<dbReference type="Gene3D" id="2.30.40.10">
    <property type="entry name" value="Urease, subunit C, domain 1"/>
    <property type="match status" value="1"/>
</dbReference>
<organism evidence="10 11">
    <name type="scientific">Anoxybacteroides tepidamans</name>
    <dbReference type="NCBI Taxonomy" id="265948"/>
    <lineage>
        <taxon>Bacteria</taxon>
        <taxon>Bacillati</taxon>
        <taxon>Bacillota</taxon>
        <taxon>Bacilli</taxon>
        <taxon>Bacillales</taxon>
        <taxon>Anoxybacillaceae</taxon>
        <taxon>Anoxybacteroides</taxon>
    </lineage>
</organism>
<dbReference type="EMBL" id="JACHEP010000015">
    <property type="protein sequence ID" value="MBB5325388.1"/>
    <property type="molecule type" value="Genomic_DNA"/>
</dbReference>
<dbReference type="EC" id="3.5.2.5" evidence="10"/>
<comment type="similarity">
    <text evidence="3">Belongs to the metallo-dependent hydrolases superfamily. Hydantoinase/dihydropyrimidinase family.</text>
</comment>
<evidence type="ECO:0000256" key="4">
    <source>
        <dbReference type="ARBA" id="ARBA00010286"/>
    </source>
</evidence>
<dbReference type="NCBIfam" id="NF004839">
    <property type="entry name" value="PRK06189.1"/>
    <property type="match status" value="1"/>
</dbReference>